<dbReference type="EMBL" id="KI630592">
    <property type="protein sequence ID" value="EYU36292.1"/>
    <property type="molecule type" value="Genomic_DNA"/>
</dbReference>
<dbReference type="OrthoDB" id="408631at2759"/>
<dbReference type="ESTHER" id="erygu-a0a022r728">
    <property type="family name" value="Plant_carboxylesterase"/>
</dbReference>
<dbReference type="GO" id="GO:0016787">
    <property type="term" value="F:hydrolase activity"/>
    <property type="evidence" value="ECO:0007669"/>
    <property type="project" value="InterPro"/>
</dbReference>
<dbReference type="PANTHER" id="PTHR23024:SF577">
    <property type="entry name" value="CARBOXYLESTERASE 2-RELATED"/>
    <property type="match status" value="1"/>
</dbReference>
<dbReference type="InterPro" id="IPR013094">
    <property type="entry name" value="AB_hydrolase_3"/>
</dbReference>
<comment type="similarity">
    <text evidence="1">Belongs to the 'GDXG' lipolytic enzyme family.</text>
</comment>
<evidence type="ECO:0000259" key="2">
    <source>
        <dbReference type="Pfam" id="PF07859"/>
    </source>
</evidence>
<feature type="domain" description="Alpha/beta hydrolase fold-3" evidence="2">
    <location>
        <begin position="74"/>
        <end position="303"/>
    </location>
</feature>
<gene>
    <name evidence="3" type="ORF">MIMGU_mgv1a009954mg</name>
</gene>
<accession>A0A022R728</accession>
<dbReference type="Gene3D" id="3.40.50.1820">
    <property type="entry name" value="alpha/beta hydrolase"/>
    <property type="match status" value="1"/>
</dbReference>
<dbReference type="PANTHER" id="PTHR23024">
    <property type="entry name" value="ARYLACETAMIDE DEACETYLASE"/>
    <property type="match status" value="1"/>
</dbReference>
<dbReference type="eggNOG" id="KOG1515">
    <property type="taxonomic scope" value="Eukaryota"/>
</dbReference>
<evidence type="ECO:0000313" key="3">
    <source>
        <dbReference type="EMBL" id="EYU36292.1"/>
    </source>
</evidence>
<evidence type="ECO:0000256" key="1">
    <source>
        <dbReference type="ARBA" id="ARBA00010515"/>
    </source>
</evidence>
<dbReference type="OMA" id="VSCANVV"/>
<reference evidence="3 4" key="1">
    <citation type="journal article" date="2013" name="Proc. Natl. Acad. Sci. U.S.A.">
        <title>Fine-scale variation in meiotic recombination in Mimulus inferred from population shotgun sequencing.</title>
        <authorList>
            <person name="Hellsten U."/>
            <person name="Wright K.M."/>
            <person name="Jenkins J."/>
            <person name="Shu S."/>
            <person name="Yuan Y."/>
            <person name="Wessler S.R."/>
            <person name="Schmutz J."/>
            <person name="Willis J.H."/>
            <person name="Rokhsar D.S."/>
        </authorList>
    </citation>
    <scope>NUCLEOTIDE SEQUENCE [LARGE SCALE GENOMIC DNA]</scope>
    <source>
        <strain evidence="4">cv. DUN x IM62</strain>
    </source>
</reference>
<dbReference type="Pfam" id="PF07859">
    <property type="entry name" value="Abhydrolase_3"/>
    <property type="match status" value="1"/>
</dbReference>
<organism evidence="3 4">
    <name type="scientific">Erythranthe guttata</name>
    <name type="common">Yellow monkey flower</name>
    <name type="synonym">Mimulus guttatus</name>
    <dbReference type="NCBI Taxonomy" id="4155"/>
    <lineage>
        <taxon>Eukaryota</taxon>
        <taxon>Viridiplantae</taxon>
        <taxon>Streptophyta</taxon>
        <taxon>Embryophyta</taxon>
        <taxon>Tracheophyta</taxon>
        <taxon>Spermatophyta</taxon>
        <taxon>Magnoliopsida</taxon>
        <taxon>eudicotyledons</taxon>
        <taxon>Gunneridae</taxon>
        <taxon>Pentapetalae</taxon>
        <taxon>asterids</taxon>
        <taxon>lamiids</taxon>
        <taxon>Lamiales</taxon>
        <taxon>Phrymaceae</taxon>
        <taxon>Erythranthe</taxon>
    </lineage>
</organism>
<sequence>MKTVVHDVPPYLRVYEDGTVERFIGTETTPAALDPHTGVSSKDVLFLPESGVSARLYRPINPAAAGSHKKLPLVVYFHGGAFCISSSADPKYHDMLNILVNEAQILLVSVDYRIAPENPLPAAYEDSWAALKWAASHLSPEETETGGDIWLRESADFDRVFLAGDSAGANISHHLAIRAGSETHGPELGDKFKIAGVLMVQPYFWGEEAIGVEAENPVFKSVVDKWWRFVCPSDRGCDDPWINPFGDGAPGVDGLACGRVLVCVAGNDVLRERGKLYYQCLVEGKKKMKAELFQTEGEDHVFHILDPTAQNSKILIKRCAQFINGQ</sequence>
<protein>
    <recommendedName>
        <fullName evidence="2">Alpha/beta hydrolase fold-3 domain-containing protein</fullName>
    </recommendedName>
</protein>
<name>A0A022R728_ERYGU</name>
<proteinExistence type="inferred from homology"/>
<dbReference type="InterPro" id="IPR029058">
    <property type="entry name" value="AB_hydrolase_fold"/>
</dbReference>
<dbReference type="PhylomeDB" id="A0A022R728"/>
<dbReference type="InterPro" id="IPR050466">
    <property type="entry name" value="Carboxylest/Gibb_receptor"/>
</dbReference>
<dbReference type="SUPFAM" id="SSF53474">
    <property type="entry name" value="alpha/beta-Hydrolases"/>
    <property type="match status" value="1"/>
</dbReference>
<dbReference type="Proteomes" id="UP000030748">
    <property type="component" value="Unassembled WGS sequence"/>
</dbReference>
<evidence type="ECO:0000313" key="4">
    <source>
        <dbReference type="Proteomes" id="UP000030748"/>
    </source>
</evidence>
<dbReference type="KEGG" id="egt:105959200"/>
<keyword evidence="4" id="KW-1185">Reference proteome</keyword>
<dbReference type="STRING" id="4155.A0A022R728"/>
<dbReference type="AlphaFoldDB" id="A0A022R728"/>